<keyword evidence="11" id="KW-0206">Cytoskeleton</keyword>
<keyword evidence="3" id="KW-0963">Cytoplasm</keyword>
<dbReference type="GeneTree" id="ENSGT00940000161939"/>
<accession>A0A4X2L4F1</accession>
<evidence type="ECO:0000313" key="18">
    <source>
        <dbReference type="Ensembl" id="ENSVURP00010016012.1"/>
    </source>
</evidence>
<comment type="similarity">
    <text evidence="2">Belongs to the dynein intermediate chain family.</text>
</comment>
<dbReference type="AlphaFoldDB" id="A0A4X2L4F1"/>
<evidence type="ECO:0000256" key="9">
    <source>
        <dbReference type="ARBA" id="ARBA00023069"/>
    </source>
</evidence>
<dbReference type="OMA" id="WDFFYRQ"/>
<dbReference type="Ensembl" id="ENSVURT00010018203.1">
    <property type="protein sequence ID" value="ENSVURP00010016012.1"/>
    <property type="gene ID" value="ENSVURG00010012256.1"/>
</dbReference>
<evidence type="ECO:0000256" key="14">
    <source>
        <dbReference type="ARBA" id="ARBA00063546"/>
    </source>
</evidence>
<dbReference type="SMART" id="SM00320">
    <property type="entry name" value="WD40"/>
    <property type="match status" value="5"/>
</dbReference>
<proteinExistence type="inferred from homology"/>
<comment type="subcellular location">
    <subcellularLocation>
        <location evidence="1">Cytoplasm</location>
        <location evidence="1">Cytoskeleton</location>
        <location evidence="1">Cilium axoneme</location>
    </subcellularLocation>
</comment>
<dbReference type="GO" id="GO:0005874">
    <property type="term" value="C:microtubule"/>
    <property type="evidence" value="ECO:0007669"/>
    <property type="project" value="UniProtKB-KW"/>
</dbReference>
<dbReference type="PANTHER" id="PTHR12442:SF7">
    <property type="entry name" value="DYNEIN AXONEMAL INTERMEDIATE CHAIN 2"/>
    <property type="match status" value="1"/>
</dbReference>
<keyword evidence="6" id="KW-0677">Repeat</keyword>
<dbReference type="GO" id="GO:0097386">
    <property type="term" value="C:glial cell projection"/>
    <property type="evidence" value="ECO:0007669"/>
    <property type="project" value="Ensembl"/>
</dbReference>
<keyword evidence="7" id="KW-0970">Cilium biogenesis/degradation</keyword>
<dbReference type="Gene3D" id="2.130.10.10">
    <property type="entry name" value="YVTN repeat-like/Quinoprotein amine dehydrogenase"/>
    <property type="match status" value="2"/>
</dbReference>
<reference evidence="18" key="2">
    <citation type="submission" date="2025-08" db="UniProtKB">
        <authorList>
            <consortium name="Ensembl"/>
        </authorList>
    </citation>
    <scope>IDENTIFICATION</scope>
</reference>
<evidence type="ECO:0000256" key="12">
    <source>
        <dbReference type="ARBA" id="ARBA00023273"/>
    </source>
</evidence>
<comment type="subunit">
    <text evidence="14">Consists of at least two heavy chains and a number of intermediate and light chains. Interacts with DNAAF2. Interacts with DNAAF6/PIH1D3. Interacts with HEATR2; probably involved in outer arm dynein assembly. Interacts with CFAP53.</text>
</comment>
<keyword evidence="5" id="KW-0493">Microtubule</keyword>
<reference evidence="19" key="1">
    <citation type="submission" date="2018-12" db="EMBL/GenBank/DDBJ databases">
        <authorList>
            <person name="Yazar S."/>
        </authorList>
    </citation>
    <scope>NUCLEOTIDE SEQUENCE [LARGE SCALE GENOMIC DNA]</scope>
</reference>
<keyword evidence="19" id="KW-1185">Reference proteome</keyword>
<evidence type="ECO:0000256" key="17">
    <source>
        <dbReference type="PROSITE-ProRule" id="PRU00221"/>
    </source>
</evidence>
<dbReference type="GO" id="GO:0045504">
    <property type="term" value="F:dynein heavy chain binding"/>
    <property type="evidence" value="ECO:0007669"/>
    <property type="project" value="TreeGrafter"/>
</dbReference>
<evidence type="ECO:0000256" key="6">
    <source>
        <dbReference type="ARBA" id="ARBA00022737"/>
    </source>
</evidence>
<evidence type="ECO:0000313" key="19">
    <source>
        <dbReference type="Proteomes" id="UP000314987"/>
    </source>
</evidence>
<dbReference type="InterPro" id="IPR015943">
    <property type="entry name" value="WD40/YVTN_repeat-like_dom_sf"/>
</dbReference>
<feature type="repeat" description="WD" evidence="17">
    <location>
        <begin position="403"/>
        <end position="436"/>
    </location>
</feature>
<evidence type="ECO:0000256" key="11">
    <source>
        <dbReference type="ARBA" id="ARBA00023212"/>
    </source>
</evidence>
<keyword evidence="9" id="KW-0969">Cilium</keyword>
<dbReference type="Pfam" id="PF00400">
    <property type="entry name" value="WD40"/>
    <property type="match status" value="1"/>
</dbReference>
<evidence type="ECO:0000256" key="16">
    <source>
        <dbReference type="ARBA" id="ARBA00080370"/>
    </source>
</evidence>
<dbReference type="GO" id="GO:0036158">
    <property type="term" value="P:outer dynein arm assembly"/>
    <property type="evidence" value="ECO:0007669"/>
    <property type="project" value="Ensembl"/>
</dbReference>
<evidence type="ECO:0000256" key="3">
    <source>
        <dbReference type="ARBA" id="ARBA00022490"/>
    </source>
</evidence>
<dbReference type="GO" id="GO:0003341">
    <property type="term" value="P:cilium movement"/>
    <property type="evidence" value="ECO:0007669"/>
    <property type="project" value="Ensembl"/>
</dbReference>
<dbReference type="GO" id="GO:0007368">
    <property type="term" value="P:determination of left/right symmetry"/>
    <property type="evidence" value="ECO:0007669"/>
    <property type="project" value="Ensembl"/>
</dbReference>
<evidence type="ECO:0000256" key="13">
    <source>
        <dbReference type="ARBA" id="ARBA00053763"/>
    </source>
</evidence>
<evidence type="ECO:0000256" key="8">
    <source>
        <dbReference type="ARBA" id="ARBA00023017"/>
    </source>
</evidence>
<evidence type="ECO:0000256" key="15">
    <source>
        <dbReference type="ARBA" id="ARBA00072660"/>
    </source>
</evidence>
<dbReference type="GO" id="GO:0003777">
    <property type="term" value="F:microtubule motor activity"/>
    <property type="evidence" value="ECO:0007669"/>
    <property type="project" value="Ensembl"/>
</dbReference>
<dbReference type="STRING" id="29139.ENSVURP00010016012"/>
<keyword evidence="4 17" id="KW-0853">WD repeat</keyword>
<organism evidence="18 19">
    <name type="scientific">Vombatus ursinus</name>
    <name type="common">Common wombat</name>
    <dbReference type="NCBI Taxonomy" id="29139"/>
    <lineage>
        <taxon>Eukaryota</taxon>
        <taxon>Metazoa</taxon>
        <taxon>Chordata</taxon>
        <taxon>Craniata</taxon>
        <taxon>Vertebrata</taxon>
        <taxon>Euteleostomi</taxon>
        <taxon>Mammalia</taxon>
        <taxon>Metatheria</taxon>
        <taxon>Diprotodontia</taxon>
        <taxon>Vombatidae</taxon>
        <taxon>Vombatus</taxon>
    </lineage>
</organism>
<protein>
    <recommendedName>
        <fullName evidence="15">Dynein axonemal intermediate chain 2</fullName>
    </recommendedName>
    <alternativeName>
        <fullName evidence="16">Axonemal dynein intermediate chain 2</fullName>
    </alternativeName>
</protein>
<evidence type="ECO:0000256" key="10">
    <source>
        <dbReference type="ARBA" id="ARBA00023175"/>
    </source>
</evidence>
<dbReference type="GO" id="GO:0045503">
    <property type="term" value="F:dynein light chain binding"/>
    <property type="evidence" value="ECO:0007669"/>
    <property type="project" value="TreeGrafter"/>
</dbReference>
<dbReference type="GO" id="GO:0009897">
    <property type="term" value="C:external side of plasma membrane"/>
    <property type="evidence" value="ECO:0007669"/>
    <property type="project" value="Ensembl"/>
</dbReference>
<dbReference type="SUPFAM" id="SSF50978">
    <property type="entry name" value="WD40 repeat-like"/>
    <property type="match status" value="1"/>
</dbReference>
<gene>
    <name evidence="18" type="primary">DNAI2</name>
</gene>
<dbReference type="FunFam" id="2.130.10.10:FF:000380">
    <property type="entry name" value="Dynein intermediate chain 2, axonemal"/>
    <property type="match status" value="1"/>
</dbReference>
<comment type="function">
    <text evidence="13">Part of the dynein complex of respiratory cilia.</text>
</comment>
<keyword evidence="8" id="KW-0243">Dynein</keyword>
<evidence type="ECO:0000256" key="5">
    <source>
        <dbReference type="ARBA" id="ARBA00022701"/>
    </source>
</evidence>
<reference evidence="18" key="3">
    <citation type="submission" date="2025-09" db="UniProtKB">
        <authorList>
            <consortium name="Ensembl"/>
        </authorList>
    </citation>
    <scope>IDENTIFICATION</scope>
</reference>
<dbReference type="FunFam" id="2.130.10.10:FF:000371">
    <property type="entry name" value="dynein intermediate chain 2, axonemal"/>
    <property type="match status" value="1"/>
</dbReference>
<dbReference type="GO" id="GO:0036157">
    <property type="term" value="C:outer dynein arm"/>
    <property type="evidence" value="ECO:0007669"/>
    <property type="project" value="Ensembl"/>
</dbReference>
<dbReference type="PANTHER" id="PTHR12442">
    <property type="entry name" value="DYNEIN INTERMEDIATE CHAIN"/>
    <property type="match status" value="1"/>
</dbReference>
<evidence type="ECO:0000256" key="1">
    <source>
        <dbReference type="ARBA" id="ARBA00004430"/>
    </source>
</evidence>
<name>A0A4X2L4F1_VOMUR</name>
<dbReference type="InterPro" id="IPR036322">
    <property type="entry name" value="WD40_repeat_dom_sf"/>
</dbReference>
<keyword evidence="10" id="KW-0505">Motor protein</keyword>
<dbReference type="InterPro" id="IPR050687">
    <property type="entry name" value="Dynein_IC"/>
</dbReference>
<dbReference type="Proteomes" id="UP000314987">
    <property type="component" value="Unassembled WGS sequence"/>
</dbReference>
<evidence type="ECO:0000256" key="7">
    <source>
        <dbReference type="ARBA" id="ARBA00022794"/>
    </source>
</evidence>
<dbReference type="PROSITE" id="PS50082">
    <property type="entry name" value="WD_REPEATS_2"/>
    <property type="match status" value="1"/>
</dbReference>
<evidence type="ECO:0000256" key="4">
    <source>
        <dbReference type="ARBA" id="ARBA00022574"/>
    </source>
</evidence>
<dbReference type="GO" id="GO:0036126">
    <property type="term" value="C:sperm flagellum"/>
    <property type="evidence" value="ECO:0007669"/>
    <property type="project" value="Ensembl"/>
</dbReference>
<dbReference type="InterPro" id="IPR001680">
    <property type="entry name" value="WD40_rpt"/>
</dbReference>
<sequence>MEIVYVYVKNRSDFGKQCNFSDRQAELSIDIPPNPELMEQFVIRDPVDTGSQCSCDMSEHEVNTERFEMETRGINHLEGGWPKDVNPQELEQTIRFRKKVEKDENYINAIMQLGYVMEHCIKQNNAIDIYGEYFDEEDEVEVSDEVLSAKTINVFRDPHEIKRTATHLSWHPDANRKLAVAYSCLDFQRADVNMSYDSFIWDLENPNKPELILKPSSPLVTLEYNPKDSHVLIGGCYNGQIACWDTRKGNLVAELSTIEFSHRDPVFGALWLQSKTGTECFSASTDGQVMWWDIRKMNEPTEVLIMDVSRKGVLENALGAVALEFEPTMPTKFMVGTEQGVVISCNRKAKTIAEKIVCTFSGHHGPIYALQRNPFYPKNFLTVGDWTARIWSEESRESCIMWTKYHMAYVTDGAWSPQRPAVFFTTKMDGTVDIWDFVFKQSDPALSLKVCDEALFSLKVQDNGCFLACGSRLGTVTLLEVSPGLCTLQRNEKNAASSIFERETHREKILEARHREMRLKEKGKIEVKEEEGEGEVKINQEELLALTEKEFFDVINTEMKRRGSTLKKAVSKVGAQRGIHRSRRTALEGLLMS</sequence>
<keyword evidence="12" id="KW-0966">Cell projection</keyword>
<evidence type="ECO:0000256" key="2">
    <source>
        <dbReference type="ARBA" id="ARBA00011059"/>
    </source>
</evidence>